<evidence type="ECO:0000313" key="10">
    <source>
        <dbReference type="EMBL" id="GLI35015.1"/>
    </source>
</evidence>
<dbReference type="GO" id="GO:0043022">
    <property type="term" value="F:ribosome binding"/>
    <property type="evidence" value="ECO:0007669"/>
    <property type="project" value="TreeGrafter"/>
</dbReference>
<sequence length="577" mass="65124">MKSSARQRIERLYRRKVPSRQVISPDLSRDLARLSFECGRQLGLLLRRDGTVDMVLVGGPRSLYIPDLPKSRGGRGRLRGLRLVHTHLLGEPISQDDLMDLVFLRLDCMASIRVDQHGGATDLEVAHIMPGGVQDRPGWEVLPLIPCYESDALDFQELVQSLEEELDRNRLAIPADVRADRAILVSVTSADRETARTSMDELVELAHASGITAADVIIQRQREINPKYLIGKGKLSEIVLRALQCGVDLLIFDQDLNPSQVRSLTDTTELRVIDRTQLILDIFAQRAQSREGKIQVEMAQLKYLLPRLGMKDDALSRLTGGIGARGPGETKLEINRRRIKDRISHLEEQLRMVRKNRTQRRSRRLRKETPIISIVGYTNAGKSTLLNTLTQSGVFVEDKLFATLDPTSRRLRFPRDFEVIITDTVGFIRDLPKDLMDAFAATLEELDDADLLLHVVDISNDRFEEQMAAVDRILAQLELTEKPVILVFNKMDRVDPEFLERQLRRYGGVAISALSTQTLEPLILKMQEKVEVLMEEGYFSASSNASEADDETGAEETAGDWNEEGLEPDHEDPENPN</sequence>
<dbReference type="InterPro" id="IPR016496">
    <property type="entry name" value="GTPase_HflX"/>
</dbReference>
<protein>
    <recommendedName>
        <fullName evidence="6">GTPase HflX</fullName>
    </recommendedName>
    <alternativeName>
        <fullName evidence="6">GTP-binding protein HflX</fullName>
    </alternativeName>
</protein>
<comment type="similarity">
    <text evidence="6">Belongs to the TRAFAC class OBG-HflX-like GTPase superfamily. HflX GTPase family.</text>
</comment>
<evidence type="ECO:0000256" key="7">
    <source>
        <dbReference type="SAM" id="Coils"/>
    </source>
</evidence>
<organism evidence="10 11">
    <name type="scientific">Desulforhabdus amnigena</name>
    <dbReference type="NCBI Taxonomy" id="40218"/>
    <lineage>
        <taxon>Bacteria</taxon>
        <taxon>Pseudomonadati</taxon>
        <taxon>Thermodesulfobacteriota</taxon>
        <taxon>Syntrophobacteria</taxon>
        <taxon>Syntrophobacterales</taxon>
        <taxon>Syntrophobacteraceae</taxon>
        <taxon>Desulforhabdus</taxon>
    </lineage>
</organism>
<dbReference type="PRINTS" id="PR00326">
    <property type="entry name" value="GTP1OBG"/>
</dbReference>
<dbReference type="Pfam" id="PF01926">
    <property type="entry name" value="MMR_HSR1"/>
    <property type="match status" value="1"/>
</dbReference>
<evidence type="ECO:0000256" key="3">
    <source>
        <dbReference type="ARBA" id="ARBA00022741"/>
    </source>
</evidence>
<dbReference type="HAMAP" id="MF_00900">
    <property type="entry name" value="GTPase_HflX"/>
    <property type="match status" value="1"/>
</dbReference>
<dbReference type="InterPro" id="IPR025121">
    <property type="entry name" value="GTPase_HflX_N"/>
</dbReference>
<keyword evidence="5 6" id="KW-0342">GTP-binding</keyword>
<keyword evidence="1 6" id="KW-0963">Cytoplasm</keyword>
<dbReference type="GO" id="GO:0005737">
    <property type="term" value="C:cytoplasm"/>
    <property type="evidence" value="ECO:0007669"/>
    <property type="project" value="UniProtKB-SubCell"/>
</dbReference>
<dbReference type="AlphaFoldDB" id="A0A9W6FUA4"/>
<dbReference type="FunFam" id="3.40.50.11060:FF:000001">
    <property type="entry name" value="GTPase HflX"/>
    <property type="match status" value="1"/>
</dbReference>
<dbReference type="NCBIfam" id="TIGR00231">
    <property type="entry name" value="small_GTP"/>
    <property type="match status" value="1"/>
</dbReference>
<feature type="domain" description="Hflx-type G" evidence="9">
    <location>
        <begin position="370"/>
        <end position="534"/>
    </location>
</feature>
<dbReference type="GO" id="GO:0003924">
    <property type="term" value="F:GTPase activity"/>
    <property type="evidence" value="ECO:0007669"/>
    <property type="project" value="UniProtKB-UniRule"/>
</dbReference>
<dbReference type="CDD" id="cd01878">
    <property type="entry name" value="HflX"/>
    <property type="match status" value="1"/>
</dbReference>
<dbReference type="Pfam" id="PF13167">
    <property type="entry name" value="GTP-bdg_N"/>
    <property type="match status" value="1"/>
</dbReference>
<evidence type="ECO:0000256" key="4">
    <source>
        <dbReference type="ARBA" id="ARBA00022842"/>
    </source>
</evidence>
<dbReference type="Gene3D" id="3.40.50.11060">
    <property type="entry name" value="GTPase HflX, N-terminal domain"/>
    <property type="match status" value="1"/>
</dbReference>
<evidence type="ECO:0000256" key="2">
    <source>
        <dbReference type="ARBA" id="ARBA00022723"/>
    </source>
</evidence>
<dbReference type="Gene3D" id="3.40.50.300">
    <property type="entry name" value="P-loop containing nucleotide triphosphate hydrolases"/>
    <property type="match status" value="1"/>
</dbReference>
<dbReference type="GO" id="GO:0005525">
    <property type="term" value="F:GTP binding"/>
    <property type="evidence" value="ECO:0007669"/>
    <property type="project" value="UniProtKB-UniRule"/>
</dbReference>
<accession>A0A9W6FUA4</accession>
<dbReference type="InterPro" id="IPR006073">
    <property type="entry name" value="GTP-bd"/>
</dbReference>
<comment type="subcellular location">
    <subcellularLocation>
        <location evidence="6">Cytoplasm</location>
    </subcellularLocation>
    <text evidence="6">May associate with membranes.</text>
</comment>
<dbReference type="Gene3D" id="6.10.250.2860">
    <property type="match status" value="1"/>
</dbReference>
<name>A0A9W6FUA4_9BACT</name>
<keyword evidence="11" id="KW-1185">Reference proteome</keyword>
<evidence type="ECO:0000256" key="1">
    <source>
        <dbReference type="ARBA" id="ARBA00022490"/>
    </source>
</evidence>
<dbReference type="Proteomes" id="UP001144372">
    <property type="component" value="Unassembled WGS sequence"/>
</dbReference>
<evidence type="ECO:0000259" key="9">
    <source>
        <dbReference type="PROSITE" id="PS51705"/>
    </source>
</evidence>
<dbReference type="InterPro" id="IPR042108">
    <property type="entry name" value="GTPase_HflX_N_sf"/>
</dbReference>
<dbReference type="InterPro" id="IPR027417">
    <property type="entry name" value="P-loop_NTPase"/>
</dbReference>
<comment type="caution">
    <text evidence="10">The sequence shown here is derived from an EMBL/GenBank/DDBJ whole genome shotgun (WGS) entry which is preliminary data.</text>
</comment>
<dbReference type="PROSITE" id="PS51705">
    <property type="entry name" value="G_HFLX"/>
    <property type="match status" value="1"/>
</dbReference>
<keyword evidence="7" id="KW-0175">Coiled coil</keyword>
<dbReference type="SUPFAM" id="SSF52540">
    <property type="entry name" value="P-loop containing nucleoside triphosphate hydrolases"/>
    <property type="match status" value="1"/>
</dbReference>
<evidence type="ECO:0000256" key="5">
    <source>
        <dbReference type="ARBA" id="ARBA00023134"/>
    </source>
</evidence>
<feature type="coiled-coil region" evidence="7">
    <location>
        <begin position="329"/>
        <end position="356"/>
    </location>
</feature>
<reference evidence="10" key="1">
    <citation type="submission" date="2022-12" db="EMBL/GenBank/DDBJ databases">
        <title>Reference genome sequencing for broad-spectrum identification of bacterial and archaeal isolates by mass spectrometry.</title>
        <authorList>
            <person name="Sekiguchi Y."/>
            <person name="Tourlousse D.M."/>
        </authorList>
    </citation>
    <scope>NUCLEOTIDE SEQUENCE</scope>
    <source>
        <strain evidence="10">ASRB1</strain>
    </source>
</reference>
<dbReference type="RefSeq" id="WP_281794525.1">
    <property type="nucleotide sequence ID" value="NZ_BSDR01000001.1"/>
</dbReference>
<dbReference type="PANTHER" id="PTHR10229:SF0">
    <property type="entry name" value="GTP-BINDING PROTEIN 6-RELATED"/>
    <property type="match status" value="1"/>
</dbReference>
<dbReference type="PANTHER" id="PTHR10229">
    <property type="entry name" value="GTP-BINDING PROTEIN HFLX"/>
    <property type="match status" value="1"/>
</dbReference>
<dbReference type="EMBL" id="BSDR01000001">
    <property type="protein sequence ID" value="GLI35015.1"/>
    <property type="molecule type" value="Genomic_DNA"/>
</dbReference>
<dbReference type="InterPro" id="IPR032305">
    <property type="entry name" value="GTP-bd_M"/>
</dbReference>
<dbReference type="InterPro" id="IPR030394">
    <property type="entry name" value="G_HFLX_dom"/>
</dbReference>
<feature type="region of interest" description="Disordered" evidence="8">
    <location>
        <begin position="541"/>
        <end position="577"/>
    </location>
</feature>
<evidence type="ECO:0000256" key="6">
    <source>
        <dbReference type="HAMAP-Rule" id="MF_00900"/>
    </source>
</evidence>
<keyword evidence="2" id="KW-0479">Metal-binding</keyword>
<dbReference type="InterPro" id="IPR005225">
    <property type="entry name" value="Small_GTP-bd"/>
</dbReference>
<feature type="compositionally biased region" description="Acidic residues" evidence="8">
    <location>
        <begin position="547"/>
        <end position="577"/>
    </location>
</feature>
<dbReference type="NCBIfam" id="TIGR03156">
    <property type="entry name" value="GTP_HflX"/>
    <property type="match status" value="1"/>
</dbReference>
<proteinExistence type="inferred from homology"/>
<keyword evidence="4" id="KW-0460">Magnesium</keyword>
<comment type="function">
    <text evidence="6">GTPase that associates with the 50S ribosomal subunit and may have a role during protein synthesis or ribosome biogenesis.</text>
</comment>
<comment type="subunit">
    <text evidence="6">Monomer. Associates with the 50S ribosomal subunit.</text>
</comment>
<gene>
    <name evidence="6 10" type="primary">hflX</name>
    <name evidence="10" type="ORF">DAMNIGENAA_24480</name>
</gene>
<keyword evidence="3 6" id="KW-0547">Nucleotide-binding</keyword>
<evidence type="ECO:0000313" key="11">
    <source>
        <dbReference type="Proteomes" id="UP001144372"/>
    </source>
</evidence>
<dbReference type="Pfam" id="PF16360">
    <property type="entry name" value="GTP-bdg_M"/>
    <property type="match status" value="1"/>
</dbReference>
<evidence type="ECO:0000256" key="8">
    <source>
        <dbReference type="SAM" id="MobiDB-lite"/>
    </source>
</evidence>
<dbReference type="GO" id="GO:0046872">
    <property type="term" value="F:metal ion binding"/>
    <property type="evidence" value="ECO:0007669"/>
    <property type="project" value="UniProtKB-KW"/>
</dbReference>